<dbReference type="InterPro" id="IPR009057">
    <property type="entry name" value="Homeodomain-like_sf"/>
</dbReference>
<dbReference type="CDD" id="cd00167">
    <property type="entry name" value="SANT"/>
    <property type="match status" value="1"/>
</dbReference>
<evidence type="ECO:0000313" key="4">
    <source>
        <dbReference type="EMBL" id="KAK9699539.1"/>
    </source>
</evidence>
<feature type="region of interest" description="Disordered" evidence="2">
    <location>
        <begin position="861"/>
        <end position="887"/>
    </location>
</feature>
<feature type="compositionally biased region" description="Acidic residues" evidence="2">
    <location>
        <begin position="616"/>
        <end position="636"/>
    </location>
</feature>
<feature type="region of interest" description="Disordered" evidence="2">
    <location>
        <begin position="608"/>
        <end position="636"/>
    </location>
</feature>
<dbReference type="PROSITE" id="PS51293">
    <property type="entry name" value="SANT"/>
    <property type="match status" value="2"/>
</dbReference>
<evidence type="ECO:0000256" key="2">
    <source>
        <dbReference type="SAM" id="MobiDB-lite"/>
    </source>
</evidence>
<evidence type="ECO:0000259" key="3">
    <source>
        <dbReference type="PROSITE" id="PS51293"/>
    </source>
</evidence>
<name>A0AAW1J8R1_SAPOF</name>
<dbReference type="Proteomes" id="UP001443914">
    <property type="component" value="Unassembled WGS sequence"/>
</dbReference>
<dbReference type="InterPro" id="IPR001005">
    <property type="entry name" value="SANT/Myb"/>
</dbReference>
<proteinExistence type="predicted"/>
<feature type="coiled-coil region" evidence="1">
    <location>
        <begin position="49"/>
        <end position="76"/>
    </location>
</feature>
<keyword evidence="1" id="KW-0175">Coiled coil</keyword>
<dbReference type="Gene3D" id="1.10.10.60">
    <property type="entry name" value="Homeodomain-like"/>
    <property type="match status" value="1"/>
</dbReference>
<organism evidence="4 5">
    <name type="scientific">Saponaria officinalis</name>
    <name type="common">Common soapwort</name>
    <name type="synonym">Lychnis saponaria</name>
    <dbReference type="NCBI Taxonomy" id="3572"/>
    <lineage>
        <taxon>Eukaryota</taxon>
        <taxon>Viridiplantae</taxon>
        <taxon>Streptophyta</taxon>
        <taxon>Embryophyta</taxon>
        <taxon>Tracheophyta</taxon>
        <taxon>Spermatophyta</taxon>
        <taxon>Magnoliopsida</taxon>
        <taxon>eudicotyledons</taxon>
        <taxon>Gunneridae</taxon>
        <taxon>Pentapetalae</taxon>
        <taxon>Caryophyllales</taxon>
        <taxon>Caryophyllaceae</taxon>
        <taxon>Caryophylleae</taxon>
        <taxon>Saponaria</taxon>
    </lineage>
</organism>
<dbReference type="InterPro" id="IPR017884">
    <property type="entry name" value="SANT_dom"/>
</dbReference>
<dbReference type="Pfam" id="PF00249">
    <property type="entry name" value="Myb_DNA-binding"/>
    <property type="match status" value="2"/>
</dbReference>
<dbReference type="EMBL" id="JBDFQZ010000008">
    <property type="protein sequence ID" value="KAK9699539.1"/>
    <property type="molecule type" value="Genomic_DNA"/>
</dbReference>
<evidence type="ECO:0000256" key="1">
    <source>
        <dbReference type="SAM" id="Coils"/>
    </source>
</evidence>
<comment type="caution">
    <text evidence="4">The sequence shown here is derived from an EMBL/GenBank/DDBJ whole genome shotgun (WGS) entry which is preliminary data.</text>
</comment>
<dbReference type="Gene3D" id="1.20.58.1880">
    <property type="match status" value="1"/>
</dbReference>
<evidence type="ECO:0000313" key="5">
    <source>
        <dbReference type="Proteomes" id="UP001443914"/>
    </source>
</evidence>
<dbReference type="SMART" id="SM00717">
    <property type="entry name" value="SANT"/>
    <property type="match status" value="2"/>
</dbReference>
<feature type="domain" description="SANT" evidence="3">
    <location>
        <begin position="639"/>
        <end position="686"/>
    </location>
</feature>
<protein>
    <recommendedName>
        <fullName evidence="3">SANT domain-containing protein</fullName>
    </recommendedName>
</protein>
<dbReference type="PANTHER" id="PTHR47340:SF1">
    <property type="entry name" value="DUPLICATED HOMEODOMAIN-LIKE SUPERFAMILY PROTEIN"/>
    <property type="match status" value="1"/>
</dbReference>
<gene>
    <name evidence="4" type="ORF">RND81_08G180100</name>
</gene>
<feature type="region of interest" description="Disordered" evidence="2">
    <location>
        <begin position="981"/>
        <end position="1000"/>
    </location>
</feature>
<dbReference type="PANTHER" id="PTHR47340">
    <property type="entry name" value="DUPLICATED HOMEODOMAIN-LIKE SUPERFAMILY PROTEIN"/>
    <property type="match status" value="1"/>
</dbReference>
<dbReference type="AlphaFoldDB" id="A0AAW1J8R1"/>
<sequence length="1159" mass="126769">MQFSLEKLELNSITNLSSLLSQLLQVDDQCSMDSGFTRSSAFNKLLLWKGDISKALELTETEIDSLENELKLLKADCDQGVLCPVSSNVLPIDGKQNGHSDGLNGYTRPLPLEVVSSENLIVENTVPNHYAREAPAESKDEEIDSPGSATSKFVEALSCQKPVPPCEWKNSCSADNGFAKSSKPLPENLLSCDTTEITKGKSCEGDDAKAINDDDVKAINDDDAKAIPGVCSKKEDNICDSILSSNRDAAAEASDVLAKLLPTVNSDNNVNGMEASRFSCLPADSTIKEKFLRRKRLLKFKERVISLKYRAYRYFWKEDMCFFSSTSQRTKPQKKLDLVSRSMQLGNQKHRPSIRSRVASSAGSLSLVPTPEMLNFAEKLLSDSELKIYRDHLKMPAMILDEKEKISSRFVSNNGLVEDSWAIEKERALINPWTVEEKEIFIEKLSTFGKNFKKIASFLDHKTIADCVQFYYKNQKSGCFGKTKKLDVKKQAKPLSSDTYMLTSGKKWRREMNSASLDVLGAASVIASQADQAAMKTSKSRLKLIKPRVLDDVAEDERETVAADVLAGICGSLSSEPMTSCITSSVDPTDGNYEWKYRKIGSSVKKPLTPDVTQNIDDDDDDDDDTCSDENCGEMDPVDWTDDEKSLFIQAFSSHGKDFLMISRFVRTKTRDQCKVFFSKARKCLGLESLHPGSNDTNVAGSDVEDEDACAVETGSDGCSAKSGSRINENLPPVSQDVSKPDSTVADPSTSEGRNYGPEQSDCKDTDMEPEISCPVDNLADCSDLCPVGVDVQDRKLVESDDGIKRSSCLITQDDNSEPGATDDSVMVHESASEVTDGISVSKCENKDPLVSNVLISYNSSRDGECKQSTPPHCGSSSASESDRENRKGLAFGLSVEVETDGNITHKPRPESKVQPFQECYFRKCSRLASQNVVAELPLLPKSDGRTSSDTEKPCSSGDVKLFGKILCKTSSVDKATSSSIQRYEETANHSTAPGGASNDHNGFVGLENVPVRNYGIWDGSKIKVVSYPPLTESPSALLLAKYPAAFTNGSVSSSISGQPTLQVPVNSGECHLNNACAYSPREFNNGNVSVINYPTLRNQDRVSPFMLDFKQRPNVISDPVAALRSHYSTQQYRGGGGGKTVNGVVREETWGGQGDVGR</sequence>
<feature type="domain" description="SANT" evidence="3">
    <location>
        <begin position="428"/>
        <end position="479"/>
    </location>
</feature>
<feature type="compositionally biased region" description="Polar residues" evidence="2">
    <location>
        <begin position="736"/>
        <end position="753"/>
    </location>
</feature>
<reference evidence="4" key="1">
    <citation type="submission" date="2024-03" db="EMBL/GenBank/DDBJ databases">
        <title>WGS assembly of Saponaria officinalis var. Norfolk2.</title>
        <authorList>
            <person name="Jenkins J."/>
            <person name="Shu S."/>
            <person name="Grimwood J."/>
            <person name="Barry K."/>
            <person name="Goodstein D."/>
            <person name="Schmutz J."/>
            <person name="Leebens-Mack J."/>
            <person name="Osbourn A."/>
        </authorList>
    </citation>
    <scope>NUCLEOTIDE SEQUENCE [LARGE SCALE GENOMIC DNA]</scope>
    <source>
        <strain evidence="4">JIC</strain>
    </source>
</reference>
<feature type="region of interest" description="Disordered" evidence="2">
    <location>
        <begin position="715"/>
        <end position="769"/>
    </location>
</feature>
<accession>A0AAW1J8R1</accession>
<feature type="compositionally biased region" description="Polar residues" evidence="2">
    <location>
        <begin position="861"/>
        <end position="880"/>
    </location>
</feature>
<keyword evidence="5" id="KW-1185">Reference proteome</keyword>
<dbReference type="SUPFAM" id="SSF46689">
    <property type="entry name" value="Homeodomain-like"/>
    <property type="match status" value="2"/>
</dbReference>